<protein>
    <recommendedName>
        <fullName evidence="3">Las1-like protein</fullName>
    </recommendedName>
</protein>
<dbReference type="AlphaFoldDB" id="A0AAW1UT03"/>
<comment type="caution">
    <text evidence="1">The sequence shown here is derived from an EMBL/GenBank/DDBJ whole genome shotgun (WGS) entry which is preliminary data.</text>
</comment>
<evidence type="ECO:0008006" key="3">
    <source>
        <dbReference type="Google" id="ProtNLM"/>
    </source>
</evidence>
<dbReference type="EMBL" id="JARQZJ010000097">
    <property type="protein sequence ID" value="KAK9885938.1"/>
    <property type="molecule type" value="Genomic_DNA"/>
</dbReference>
<name>A0AAW1UT03_9CUCU</name>
<dbReference type="PANTHER" id="PTHR15002:SF0">
    <property type="entry name" value="RIBOSOMAL BIOGENESIS PROTEIN LAS1L"/>
    <property type="match status" value="1"/>
</dbReference>
<accession>A0AAW1UT03</accession>
<dbReference type="GO" id="GO:0000470">
    <property type="term" value="P:maturation of LSU-rRNA"/>
    <property type="evidence" value="ECO:0007669"/>
    <property type="project" value="TreeGrafter"/>
</dbReference>
<dbReference type="Pfam" id="PF04031">
    <property type="entry name" value="Las1"/>
    <property type="match status" value="1"/>
</dbReference>
<evidence type="ECO:0000313" key="2">
    <source>
        <dbReference type="Proteomes" id="UP001431783"/>
    </source>
</evidence>
<dbReference type="GO" id="GO:0000460">
    <property type="term" value="P:maturation of 5.8S rRNA"/>
    <property type="evidence" value="ECO:0007669"/>
    <property type="project" value="TreeGrafter"/>
</dbReference>
<dbReference type="GO" id="GO:0004519">
    <property type="term" value="F:endonuclease activity"/>
    <property type="evidence" value="ECO:0007669"/>
    <property type="project" value="InterPro"/>
</dbReference>
<dbReference type="PANTHER" id="PTHR15002">
    <property type="entry name" value="RIBOSOMAL BIOGENESIS PROTEIN LAS1L"/>
    <property type="match status" value="1"/>
</dbReference>
<dbReference type="GO" id="GO:0030687">
    <property type="term" value="C:preribosome, large subunit precursor"/>
    <property type="evidence" value="ECO:0007669"/>
    <property type="project" value="TreeGrafter"/>
</dbReference>
<organism evidence="1 2">
    <name type="scientific">Henosepilachna vigintioctopunctata</name>
    <dbReference type="NCBI Taxonomy" id="420089"/>
    <lineage>
        <taxon>Eukaryota</taxon>
        <taxon>Metazoa</taxon>
        <taxon>Ecdysozoa</taxon>
        <taxon>Arthropoda</taxon>
        <taxon>Hexapoda</taxon>
        <taxon>Insecta</taxon>
        <taxon>Pterygota</taxon>
        <taxon>Neoptera</taxon>
        <taxon>Endopterygota</taxon>
        <taxon>Coleoptera</taxon>
        <taxon>Polyphaga</taxon>
        <taxon>Cucujiformia</taxon>
        <taxon>Coccinelloidea</taxon>
        <taxon>Coccinellidae</taxon>
        <taxon>Epilachninae</taxon>
        <taxon>Epilachnini</taxon>
        <taxon>Henosepilachna</taxon>
    </lineage>
</organism>
<keyword evidence="2" id="KW-1185">Reference proteome</keyword>
<dbReference type="Proteomes" id="UP001431783">
    <property type="component" value="Unassembled WGS sequence"/>
</dbReference>
<dbReference type="GO" id="GO:0090730">
    <property type="term" value="C:Las1 complex"/>
    <property type="evidence" value="ECO:0007669"/>
    <property type="project" value="InterPro"/>
</dbReference>
<dbReference type="InterPro" id="IPR007174">
    <property type="entry name" value="Las1"/>
</dbReference>
<proteinExistence type="predicted"/>
<reference evidence="1 2" key="1">
    <citation type="submission" date="2023-03" db="EMBL/GenBank/DDBJ databases">
        <title>Genome insight into feeding habits of ladybird beetles.</title>
        <authorList>
            <person name="Li H.-S."/>
            <person name="Huang Y.-H."/>
            <person name="Pang H."/>
        </authorList>
    </citation>
    <scope>NUCLEOTIDE SEQUENCE [LARGE SCALE GENOMIC DNA]</scope>
    <source>
        <strain evidence="1">SYSU_2023b</strain>
        <tissue evidence="1">Whole body</tissue>
    </source>
</reference>
<evidence type="ECO:0000313" key="1">
    <source>
        <dbReference type="EMBL" id="KAK9885938.1"/>
    </source>
</evidence>
<sequence length="434" mass="50634">MTLSQRYSGKFLAPWKDISEWRTTRDLIYGDSIESQKFALDRLKIWKLRTPLMSVGVEGTYILLEALLESEKNLTTYEIAQIYSTALLRFLNICAANNDRQGTFYRTAEKNGLPYWLITLRHDIAHDHKIPAKSLLEAAVKECFKWIKEKYWNIQDSYIEDYVVCDKTNFKDLILSYAQLNLLEFYKQSQDILINNIKKQLSNIIPNSLHVYTTKNILSILEDFLLESINREKIKDSSIQIVSALVDERIILSVNSSNTDGKKIPANFVNIWNKVINLLYVNKTIFLLINKLMDVTEASNFNNQEKEIASLWIAEIYQGLINAEKHKQRIIHKPNEFTMNYLEWVLKFNGNRNDFIKEQCKIVKNLVNFSRSFYTDASKIYSVKDIENLVGKPMTAVEEIHSTINNEKTKFRKLSEADKFRFKGYPLGLCPPNY</sequence>
<gene>
    <name evidence="1" type="ORF">WA026_013815</name>
</gene>